<dbReference type="Pfam" id="PF06985">
    <property type="entry name" value="HET"/>
    <property type="match status" value="1"/>
</dbReference>
<dbReference type="AlphaFoldDB" id="A0A2T2N8K1"/>
<evidence type="ECO:0000313" key="4">
    <source>
        <dbReference type="Proteomes" id="UP000240883"/>
    </source>
</evidence>
<dbReference type="PANTHER" id="PTHR24148:SF78">
    <property type="entry name" value="HETEROKARYON INCOMPATIBILITY DOMAIN-CONTAINING PROTEIN"/>
    <property type="match status" value="1"/>
</dbReference>
<name>A0A2T2N8K1_CORCC</name>
<dbReference type="EMBL" id="KZ678143">
    <property type="protein sequence ID" value="PSN61755.1"/>
    <property type="molecule type" value="Genomic_DNA"/>
</dbReference>
<evidence type="ECO:0000259" key="2">
    <source>
        <dbReference type="Pfam" id="PF06985"/>
    </source>
</evidence>
<dbReference type="InterPro" id="IPR052895">
    <property type="entry name" value="HetReg/Transcr_Mod"/>
</dbReference>
<feature type="region of interest" description="Disordered" evidence="1">
    <location>
        <begin position="327"/>
        <end position="348"/>
    </location>
</feature>
<dbReference type="PANTHER" id="PTHR24148">
    <property type="entry name" value="ANKYRIN REPEAT DOMAIN-CONTAINING PROTEIN 39 HOMOLOG-RELATED"/>
    <property type="match status" value="1"/>
</dbReference>
<evidence type="ECO:0000256" key="1">
    <source>
        <dbReference type="SAM" id="MobiDB-lite"/>
    </source>
</evidence>
<protein>
    <submittedName>
        <fullName evidence="3">HET-domain-containing protein</fullName>
    </submittedName>
</protein>
<keyword evidence="4" id="KW-1185">Reference proteome</keyword>
<dbReference type="STRING" id="1448308.A0A2T2N8K1"/>
<dbReference type="OrthoDB" id="194358at2759"/>
<dbReference type="InterPro" id="IPR010730">
    <property type="entry name" value="HET"/>
</dbReference>
<reference evidence="3 4" key="1">
    <citation type="journal article" date="2018" name="Front. Microbiol.">
        <title>Genome-Wide Analysis of Corynespora cassiicola Leaf Fall Disease Putative Effectors.</title>
        <authorList>
            <person name="Lopez D."/>
            <person name="Ribeiro S."/>
            <person name="Label P."/>
            <person name="Fumanal B."/>
            <person name="Venisse J.S."/>
            <person name="Kohler A."/>
            <person name="de Oliveira R.R."/>
            <person name="Labutti K."/>
            <person name="Lipzen A."/>
            <person name="Lail K."/>
            <person name="Bauer D."/>
            <person name="Ohm R.A."/>
            <person name="Barry K.W."/>
            <person name="Spatafora J."/>
            <person name="Grigoriev I.V."/>
            <person name="Martin F.M."/>
            <person name="Pujade-Renaud V."/>
        </authorList>
    </citation>
    <scope>NUCLEOTIDE SEQUENCE [LARGE SCALE GENOMIC DNA]</scope>
    <source>
        <strain evidence="3 4">Philippines</strain>
    </source>
</reference>
<evidence type="ECO:0000313" key="3">
    <source>
        <dbReference type="EMBL" id="PSN61755.1"/>
    </source>
</evidence>
<sequence length="348" mass="40531">MEEFQYDPLDLGRRSIRILRLFAGSRSYIECEIFEARLFQEDCVPFEALSYVWGSLEKSYSIQLNGKRLAVTKNLYVALQHMRFKKKDRILWIDAICIDQNNAKERGHQVQQMGDIFSQAEQVIFWLGHSTLDVGLLMAALKRLERSSHENFCNGWLLSDKRWLQLWSETQFPLTEVVSMRMRQGLQELFQRPWFTRVWILQEVAKAKRAVVCAGNEMVGSRIFTLAPTLVNVHPDMHCQAVLDIMPGQSRRSSWWSEKRNLCTLLQKFPRSRASDSRDRIFALIGIASDGEENHLLKPDYTKPVEELIRDAELFFFGKVRGGVAHHGYGDDSNNRKQRESKRDDVFP</sequence>
<feature type="domain" description="Heterokaryon incompatibility" evidence="2">
    <location>
        <begin position="46"/>
        <end position="203"/>
    </location>
</feature>
<dbReference type="Proteomes" id="UP000240883">
    <property type="component" value="Unassembled WGS sequence"/>
</dbReference>
<feature type="compositionally biased region" description="Basic and acidic residues" evidence="1">
    <location>
        <begin position="328"/>
        <end position="348"/>
    </location>
</feature>
<organism evidence="3 4">
    <name type="scientific">Corynespora cassiicola Philippines</name>
    <dbReference type="NCBI Taxonomy" id="1448308"/>
    <lineage>
        <taxon>Eukaryota</taxon>
        <taxon>Fungi</taxon>
        <taxon>Dikarya</taxon>
        <taxon>Ascomycota</taxon>
        <taxon>Pezizomycotina</taxon>
        <taxon>Dothideomycetes</taxon>
        <taxon>Pleosporomycetidae</taxon>
        <taxon>Pleosporales</taxon>
        <taxon>Corynesporascaceae</taxon>
        <taxon>Corynespora</taxon>
    </lineage>
</organism>
<accession>A0A2T2N8K1</accession>
<gene>
    <name evidence="3" type="ORF">BS50DRAFT_603898</name>
</gene>
<proteinExistence type="predicted"/>